<keyword evidence="1" id="KW-1133">Transmembrane helix</keyword>
<dbReference type="EMBL" id="CADEPI010000017">
    <property type="protein sequence ID" value="CAB3364600.1"/>
    <property type="molecule type" value="Genomic_DNA"/>
</dbReference>
<evidence type="ECO:0000259" key="2">
    <source>
        <dbReference type="Pfam" id="PF01683"/>
    </source>
</evidence>
<gene>
    <name evidence="3" type="ORF">CLODIP_2_CD03584</name>
</gene>
<feature type="domain" description="EB" evidence="2">
    <location>
        <begin position="105"/>
        <end position="156"/>
    </location>
</feature>
<name>A0A8S1C763_9INSE</name>
<evidence type="ECO:0000256" key="1">
    <source>
        <dbReference type="SAM" id="Phobius"/>
    </source>
</evidence>
<dbReference type="InterPro" id="IPR006149">
    <property type="entry name" value="EB_dom"/>
</dbReference>
<organism evidence="3 4">
    <name type="scientific">Cloeon dipterum</name>
    <dbReference type="NCBI Taxonomy" id="197152"/>
    <lineage>
        <taxon>Eukaryota</taxon>
        <taxon>Metazoa</taxon>
        <taxon>Ecdysozoa</taxon>
        <taxon>Arthropoda</taxon>
        <taxon>Hexapoda</taxon>
        <taxon>Insecta</taxon>
        <taxon>Pterygota</taxon>
        <taxon>Palaeoptera</taxon>
        <taxon>Ephemeroptera</taxon>
        <taxon>Pisciforma</taxon>
        <taxon>Baetidae</taxon>
        <taxon>Cloeon</taxon>
    </lineage>
</organism>
<keyword evidence="1" id="KW-0812">Transmembrane</keyword>
<evidence type="ECO:0000313" key="4">
    <source>
        <dbReference type="Proteomes" id="UP000494165"/>
    </source>
</evidence>
<proteinExistence type="predicted"/>
<comment type="caution">
    <text evidence="3">The sequence shown here is derived from an EMBL/GenBank/DDBJ whole genome shotgun (WGS) entry which is preliminary data.</text>
</comment>
<feature type="domain" description="EB" evidence="2">
    <location>
        <begin position="237"/>
        <end position="288"/>
    </location>
</feature>
<feature type="transmembrane region" description="Helical" evidence="1">
    <location>
        <begin position="303"/>
        <end position="322"/>
    </location>
</feature>
<dbReference type="PANTHER" id="PTHR39069">
    <property type="entry name" value="ECDYSONE-INDUCIBLE GENE E1, ISOFORM A"/>
    <property type="match status" value="1"/>
</dbReference>
<reference evidence="3 4" key="1">
    <citation type="submission" date="2020-04" db="EMBL/GenBank/DDBJ databases">
        <authorList>
            <person name="Alioto T."/>
            <person name="Alioto T."/>
            <person name="Gomez Garrido J."/>
        </authorList>
    </citation>
    <scope>NUCLEOTIDE SEQUENCE [LARGE SCALE GENOMIC DNA]</scope>
</reference>
<dbReference type="Proteomes" id="UP000494165">
    <property type="component" value="Unassembled WGS sequence"/>
</dbReference>
<sequence>MNKNSLVRGRFHAYSSFIKQIILSVRRMTSTLCSTTAECTENAECSRPHGVCFCRRNFVFFEDLCLPVAEKIGDACTADIQCQYSFGADSECFNASDSETGKCRCKINSHFAEGKCHISRLLGDRCVSRSDCYLRGGGSVYCVSGVCICHQDYHPNEARDQCLRSIELGSPCASDEECIANSAKCYGECSCPAAAVPAPDRRRCLPVAHELNDSCEVDAQCLQFLPLTECKQAECTCSPGTHRMDDKCWRTKNLNAVCEDSRECGLSGTMICSSNARCRCAPDHHPKDKFGCVPNSASAGTSAASLLLYLISGLILFILANYS</sequence>
<accession>A0A8S1C763</accession>
<protein>
    <recommendedName>
        <fullName evidence="2">EB domain-containing protein</fullName>
    </recommendedName>
</protein>
<evidence type="ECO:0000313" key="3">
    <source>
        <dbReference type="EMBL" id="CAB3364600.1"/>
    </source>
</evidence>
<dbReference type="OrthoDB" id="5912242at2759"/>
<dbReference type="Pfam" id="PF01683">
    <property type="entry name" value="EB"/>
    <property type="match status" value="2"/>
</dbReference>
<keyword evidence="4" id="KW-1185">Reference proteome</keyword>
<dbReference type="PANTHER" id="PTHR39069:SF9">
    <property type="entry name" value="EB DOMAIN-CONTAINING PROTEIN"/>
    <property type="match status" value="1"/>
</dbReference>
<dbReference type="AlphaFoldDB" id="A0A8S1C763"/>
<keyword evidence="1" id="KW-0472">Membrane</keyword>